<dbReference type="AlphaFoldDB" id="A0A418IDQ4"/>
<dbReference type="EMBL" id="QXUF01000080">
    <property type="protein sequence ID" value="RIM98918.1"/>
    <property type="molecule type" value="Genomic_DNA"/>
</dbReference>
<dbReference type="InterPro" id="IPR005500">
    <property type="entry name" value="DUF309"/>
</dbReference>
<dbReference type="OrthoDB" id="165483at2"/>
<dbReference type="InterPro" id="IPR023203">
    <property type="entry name" value="TTHA0068_sf"/>
</dbReference>
<sequence>MEKALKDFYFHFHTKQHYFLCHDILEEAWKDNEHFRKDDAVVSLILLATGCYHFRRANYKGAMRSFSKALNVIEAYTDAIDLGIEIESYKTMLLELIEAAKNNDNFVPIQLPLTSNMQQAILKSYPNFTMTDYTIEDSYIVNHHLERDRTEVHAARLQALQERKNSKR</sequence>
<dbReference type="PANTHER" id="PTHR34796">
    <property type="entry name" value="EXPRESSED PROTEIN"/>
    <property type="match status" value="1"/>
</dbReference>
<name>A0A418IDQ4_9STAP</name>
<dbReference type="Pfam" id="PF03745">
    <property type="entry name" value="DUF309"/>
    <property type="match status" value="1"/>
</dbReference>
<keyword evidence="2" id="KW-1185">Reference proteome</keyword>
<reference evidence="1 2" key="1">
    <citation type="journal article" date="2016" name="Front. Microbiol.">
        <title>Comprehensive Phylogenetic Analysis of Bovine Non-aureus Staphylococci Species Based on Whole-Genome Sequencing.</title>
        <authorList>
            <person name="Naushad S."/>
            <person name="Barkema H.W."/>
            <person name="Luby C."/>
            <person name="Condas L.A."/>
            <person name="Nobrega D.B."/>
            <person name="Carson D.A."/>
            <person name="De Buck J."/>
        </authorList>
    </citation>
    <scope>NUCLEOTIDE SEQUENCE [LARGE SCALE GENOMIC DNA]</scope>
    <source>
        <strain evidence="1 2">SNUC 4554</strain>
    </source>
</reference>
<protein>
    <submittedName>
        <fullName evidence="1">DUF309 domain-containing protein</fullName>
    </submittedName>
</protein>
<dbReference type="RefSeq" id="WP_119605297.1">
    <property type="nucleotide sequence ID" value="NZ_QXUF01000080.1"/>
</dbReference>
<dbReference type="Proteomes" id="UP000286317">
    <property type="component" value="Unassembled WGS sequence"/>
</dbReference>
<proteinExistence type="predicted"/>
<accession>A0A418IDQ4</accession>
<comment type="caution">
    <text evidence="1">The sequence shown here is derived from an EMBL/GenBank/DDBJ whole genome shotgun (WGS) entry which is preliminary data.</text>
</comment>
<organism evidence="1 2">
    <name type="scientific">Staphylococcus shinii</name>
    <dbReference type="NCBI Taxonomy" id="2912228"/>
    <lineage>
        <taxon>Bacteria</taxon>
        <taxon>Bacillati</taxon>
        <taxon>Bacillota</taxon>
        <taxon>Bacilli</taxon>
        <taxon>Bacillales</taxon>
        <taxon>Staphylococcaceae</taxon>
        <taxon>Staphylococcus</taxon>
    </lineage>
</organism>
<evidence type="ECO:0000313" key="1">
    <source>
        <dbReference type="EMBL" id="RIM98918.1"/>
    </source>
</evidence>
<evidence type="ECO:0000313" key="2">
    <source>
        <dbReference type="Proteomes" id="UP000286317"/>
    </source>
</evidence>
<dbReference type="SUPFAM" id="SSF140663">
    <property type="entry name" value="TTHA0068-like"/>
    <property type="match status" value="1"/>
</dbReference>
<dbReference type="PANTHER" id="PTHR34796:SF1">
    <property type="entry name" value="EXPRESSED PROTEIN"/>
    <property type="match status" value="1"/>
</dbReference>
<dbReference type="Gene3D" id="1.10.3450.10">
    <property type="entry name" value="TTHA0068-like"/>
    <property type="match status" value="1"/>
</dbReference>
<gene>
    <name evidence="1" type="ORF">BU112_10620</name>
</gene>